<evidence type="ECO:0000256" key="1">
    <source>
        <dbReference type="ARBA" id="ARBA00007689"/>
    </source>
</evidence>
<organism evidence="3 4">
    <name type="scientific">Alloacidobacterium dinghuense</name>
    <dbReference type="NCBI Taxonomy" id="2763107"/>
    <lineage>
        <taxon>Bacteria</taxon>
        <taxon>Pseudomonadati</taxon>
        <taxon>Acidobacteriota</taxon>
        <taxon>Terriglobia</taxon>
        <taxon>Terriglobales</taxon>
        <taxon>Acidobacteriaceae</taxon>
        <taxon>Alloacidobacterium</taxon>
    </lineage>
</organism>
<gene>
    <name evidence="3" type="ORF">H7849_00485</name>
</gene>
<dbReference type="AlphaFoldDB" id="A0A7G8BJ25"/>
<dbReference type="SUPFAM" id="SSF54909">
    <property type="entry name" value="Dimeric alpha+beta barrel"/>
    <property type="match status" value="1"/>
</dbReference>
<dbReference type="KEGG" id="adin:H7849_00485"/>
<accession>A0A7G8BJ25</accession>
<evidence type="ECO:0000313" key="4">
    <source>
        <dbReference type="Proteomes" id="UP000515312"/>
    </source>
</evidence>
<dbReference type="Proteomes" id="UP000515312">
    <property type="component" value="Chromosome"/>
</dbReference>
<evidence type="ECO:0000313" key="3">
    <source>
        <dbReference type="EMBL" id="QNI32545.1"/>
    </source>
</evidence>
<sequence length="115" mass="12935">MPSSTPRRPDIPRNLKPYFLCLLKKGPRWNITEGNEDLMPRYLAFLRRETEARRILFAGPITDGGELVAMVILEAPNAEEANAVANANPSVESGHFITELHPCLLPTLDTFKVEY</sequence>
<dbReference type="Pfam" id="PF03795">
    <property type="entry name" value="YCII"/>
    <property type="match status" value="1"/>
</dbReference>
<protein>
    <recommendedName>
        <fullName evidence="2">YCII-related domain-containing protein</fullName>
    </recommendedName>
</protein>
<name>A0A7G8BJ25_9BACT</name>
<evidence type="ECO:0000259" key="2">
    <source>
        <dbReference type="Pfam" id="PF03795"/>
    </source>
</evidence>
<dbReference type="RefSeq" id="WP_186743499.1">
    <property type="nucleotide sequence ID" value="NZ_CP060394.1"/>
</dbReference>
<dbReference type="InterPro" id="IPR005545">
    <property type="entry name" value="YCII"/>
</dbReference>
<feature type="domain" description="YCII-related" evidence="2">
    <location>
        <begin position="19"/>
        <end position="96"/>
    </location>
</feature>
<comment type="similarity">
    <text evidence="1">Belongs to the YciI family.</text>
</comment>
<keyword evidence="4" id="KW-1185">Reference proteome</keyword>
<reference evidence="3 4" key="1">
    <citation type="submission" date="2020-08" db="EMBL/GenBank/DDBJ databases">
        <title>Edaphobacter telluris sp. nov. and Acidobacterium dinghuensis sp. nov., two acidobacteria isolated from forest soil.</title>
        <authorList>
            <person name="Fu J."/>
            <person name="Qiu L."/>
        </authorList>
    </citation>
    <scope>NUCLEOTIDE SEQUENCE [LARGE SCALE GENOMIC DNA]</scope>
    <source>
        <strain evidence="3">4Y35</strain>
    </source>
</reference>
<dbReference type="InterPro" id="IPR011008">
    <property type="entry name" value="Dimeric_a/b-barrel"/>
</dbReference>
<dbReference type="EMBL" id="CP060394">
    <property type="protein sequence ID" value="QNI32545.1"/>
    <property type="molecule type" value="Genomic_DNA"/>
</dbReference>
<proteinExistence type="inferred from homology"/>
<dbReference type="Gene3D" id="3.30.70.1060">
    <property type="entry name" value="Dimeric alpha+beta barrel"/>
    <property type="match status" value="1"/>
</dbReference>